<name>A0ABX1SD06_9PSEU</name>
<comment type="caution">
    <text evidence="3">The sequence shown here is derived from an EMBL/GenBank/DDBJ whole genome shotgun (WGS) entry which is preliminary data.</text>
</comment>
<keyword evidence="4" id="KW-1185">Reference proteome</keyword>
<dbReference type="EMBL" id="JAAXLA010000020">
    <property type="protein sequence ID" value="NMH98236.1"/>
    <property type="molecule type" value="Genomic_DNA"/>
</dbReference>
<protein>
    <submittedName>
        <fullName evidence="3">AMP-binding protein</fullName>
    </submittedName>
</protein>
<reference evidence="3 4" key="1">
    <citation type="submission" date="2020-04" db="EMBL/GenBank/DDBJ databases">
        <authorList>
            <person name="Klaysubun C."/>
            <person name="Duangmal K."/>
            <person name="Lipun K."/>
        </authorList>
    </citation>
    <scope>NUCLEOTIDE SEQUENCE [LARGE SCALE GENOMIC DNA]</scope>
    <source>
        <strain evidence="3 4">K10HN5</strain>
    </source>
</reference>
<proteinExistence type="predicted"/>
<dbReference type="Proteomes" id="UP000820669">
    <property type="component" value="Unassembled WGS sequence"/>
</dbReference>
<accession>A0ABX1SD06</accession>
<dbReference type="PANTHER" id="PTHR43767:SF1">
    <property type="entry name" value="NONRIBOSOMAL PEPTIDE SYNTHASE PES1 (EUROFUNG)-RELATED"/>
    <property type="match status" value="1"/>
</dbReference>
<dbReference type="InterPro" id="IPR020845">
    <property type="entry name" value="AMP-binding_CS"/>
</dbReference>
<dbReference type="Gene3D" id="3.30.300.30">
    <property type="match status" value="1"/>
</dbReference>
<dbReference type="Pfam" id="PF13193">
    <property type="entry name" value="AMP-binding_C"/>
    <property type="match status" value="1"/>
</dbReference>
<dbReference type="InterPro" id="IPR025110">
    <property type="entry name" value="AMP-bd_C"/>
</dbReference>
<organism evidence="3 4">
    <name type="scientific">Pseudonocardia acidicola</name>
    <dbReference type="NCBI Taxonomy" id="2724939"/>
    <lineage>
        <taxon>Bacteria</taxon>
        <taxon>Bacillati</taxon>
        <taxon>Actinomycetota</taxon>
        <taxon>Actinomycetes</taxon>
        <taxon>Pseudonocardiales</taxon>
        <taxon>Pseudonocardiaceae</taxon>
        <taxon>Pseudonocardia</taxon>
    </lineage>
</organism>
<sequence>MTFAAELAAARPQETALRDADTALTWAEVDERLRPAVNALLAADLGPERRIAVFAENSVETVLAYAAATLAGASAVPVNFHLTAEEAAYILEDSGARAVLVDARTARSGLEAARRAGIDLVTGWSGAAEVEGVADWLALGAAAGSDEPPTDMAPLPTLVYTSGTTGRPKGTELPPTSFVGGADVAEHVHRLAGAGLAGYGRHLAVGPLYHSGPLTATRLFLGGAPVTVLGRFDAEAVLAAIDRDRVASAIMVPTHFQRLLALPPEVRSRYDLSSLRYVLQVGAACPAEVKRAMIEWWGPLLWESYGASEVGSTCRISSTEWLEHPGSVGRPVDPFDVFVVDESGAPVPAGVEGRLYFRDGSGRGIVYHRSGAADPGLPAGLAAPGTFTLGEVGYVDEAGYVYITDRFSDTVVSGGVNIYPAEAEQVLATHPAVAEVACIGVPHGEMGEQLKALVVPSDPAARPDGAELVAFCRERLTHYKCPRSVEIVETLPRSAMGKLDKKALRVRYAAASV</sequence>
<evidence type="ECO:0000313" key="3">
    <source>
        <dbReference type="EMBL" id="NMH98236.1"/>
    </source>
</evidence>
<dbReference type="PROSITE" id="PS00455">
    <property type="entry name" value="AMP_BINDING"/>
    <property type="match status" value="1"/>
</dbReference>
<evidence type="ECO:0000259" key="2">
    <source>
        <dbReference type="Pfam" id="PF13193"/>
    </source>
</evidence>
<dbReference type="Pfam" id="PF00501">
    <property type="entry name" value="AMP-binding"/>
    <property type="match status" value="1"/>
</dbReference>
<evidence type="ECO:0000259" key="1">
    <source>
        <dbReference type="Pfam" id="PF00501"/>
    </source>
</evidence>
<dbReference type="Gene3D" id="3.40.50.12780">
    <property type="entry name" value="N-terminal domain of ligase-like"/>
    <property type="match status" value="1"/>
</dbReference>
<dbReference type="InterPro" id="IPR050237">
    <property type="entry name" value="ATP-dep_AMP-bd_enzyme"/>
</dbReference>
<gene>
    <name evidence="3" type="ORF">HF526_13075</name>
</gene>
<dbReference type="PANTHER" id="PTHR43767">
    <property type="entry name" value="LONG-CHAIN-FATTY-ACID--COA LIGASE"/>
    <property type="match status" value="1"/>
</dbReference>
<dbReference type="InterPro" id="IPR042099">
    <property type="entry name" value="ANL_N_sf"/>
</dbReference>
<feature type="domain" description="AMP-binding enzyme C-terminal" evidence="2">
    <location>
        <begin position="422"/>
        <end position="498"/>
    </location>
</feature>
<dbReference type="InterPro" id="IPR000873">
    <property type="entry name" value="AMP-dep_synth/lig_dom"/>
</dbReference>
<dbReference type="InterPro" id="IPR045851">
    <property type="entry name" value="AMP-bd_C_sf"/>
</dbReference>
<evidence type="ECO:0000313" key="4">
    <source>
        <dbReference type="Proteomes" id="UP000820669"/>
    </source>
</evidence>
<dbReference type="SUPFAM" id="SSF56801">
    <property type="entry name" value="Acetyl-CoA synthetase-like"/>
    <property type="match status" value="1"/>
</dbReference>
<feature type="domain" description="AMP-dependent synthetase/ligase" evidence="1">
    <location>
        <begin position="8"/>
        <end position="358"/>
    </location>
</feature>
<dbReference type="RefSeq" id="WP_169381677.1">
    <property type="nucleotide sequence ID" value="NZ_JAAXLA010000020.1"/>
</dbReference>